<organism evidence="1 2">
    <name type="scientific">Caballeronia mineralivorans PML1(12)</name>
    <dbReference type="NCBI Taxonomy" id="908627"/>
    <lineage>
        <taxon>Bacteria</taxon>
        <taxon>Pseudomonadati</taxon>
        <taxon>Pseudomonadota</taxon>
        <taxon>Betaproteobacteria</taxon>
        <taxon>Burkholderiales</taxon>
        <taxon>Burkholderiaceae</taxon>
        <taxon>Caballeronia</taxon>
    </lineage>
</organism>
<dbReference type="AlphaFoldDB" id="A0A0J1FZW4"/>
<sequence>MTRRPVEADYDQFALWNPKHVLTPMVNRRVVIAHRDPMIGESFVLLLGLKRLAAQHMMDVDGLTVLIDDRHPQALMIDTRLGIGGHSGFVRKLSDNPTHAAMLLLALSNFLPEDPVSTLQEAGYDGHCRRPCAMWRVSEVLGDFFAPLARR</sequence>
<dbReference type="SUPFAM" id="SSF52172">
    <property type="entry name" value="CheY-like"/>
    <property type="match status" value="1"/>
</dbReference>
<protein>
    <submittedName>
        <fullName evidence="1">Uncharacterized protein</fullName>
    </submittedName>
</protein>
<evidence type="ECO:0000313" key="1">
    <source>
        <dbReference type="EMBL" id="KLU25478.1"/>
    </source>
</evidence>
<dbReference type="Proteomes" id="UP000035963">
    <property type="component" value="Unassembled WGS sequence"/>
</dbReference>
<reference evidence="1 2" key="1">
    <citation type="journal article" date="2015" name="Genome Announc.">
        <title>Draft Genome Sequence of Burkholderia sp. Strain PML1(12), an Ectomycorrhizosphere-Inhabiting Bacterium with Effective Mineral-Weathering Ability.</title>
        <authorList>
            <person name="Uroz S."/>
            <person name="Oger P."/>
        </authorList>
    </citation>
    <scope>NUCLEOTIDE SEQUENCE [LARGE SCALE GENOMIC DNA]</scope>
    <source>
        <strain evidence="2">PML1(12)</strain>
    </source>
</reference>
<evidence type="ECO:0000313" key="2">
    <source>
        <dbReference type="Proteomes" id="UP000035963"/>
    </source>
</evidence>
<gene>
    <name evidence="1" type="ORF">EOS_14170</name>
</gene>
<keyword evidence="2" id="KW-1185">Reference proteome</keyword>
<comment type="caution">
    <text evidence="1">The sequence shown here is derived from an EMBL/GenBank/DDBJ whole genome shotgun (WGS) entry which is preliminary data.</text>
</comment>
<name>A0A0J1FZW4_9BURK</name>
<dbReference type="EMBL" id="AEJF01000091">
    <property type="protein sequence ID" value="KLU25478.1"/>
    <property type="molecule type" value="Genomic_DNA"/>
</dbReference>
<dbReference type="InterPro" id="IPR011006">
    <property type="entry name" value="CheY-like_superfamily"/>
</dbReference>
<proteinExistence type="predicted"/>
<dbReference type="OrthoDB" id="9105265at2"/>
<dbReference type="RefSeq" id="WP_047847293.1">
    <property type="nucleotide sequence ID" value="NZ_AEJF01000091.1"/>
</dbReference>
<dbReference type="PATRIC" id="fig|908627.4.peg.3153"/>
<accession>A0A0J1FZW4</accession>